<dbReference type="PANTHER" id="PTHR42983:SF1">
    <property type="entry name" value="IRON-MOLYBDENUM PROTEIN"/>
    <property type="match status" value="1"/>
</dbReference>
<comment type="caution">
    <text evidence="2">The sequence shown here is derived from an EMBL/GenBank/DDBJ whole genome shotgun (WGS) entry which is preliminary data.</text>
</comment>
<dbReference type="Pfam" id="PF02579">
    <property type="entry name" value="Nitro_FeMo-Co"/>
    <property type="match status" value="1"/>
</dbReference>
<reference evidence="2 3" key="1">
    <citation type="submission" date="2018-03" db="EMBL/GenBank/DDBJ databases">
        <title>Genome sequence of Clostridium vincentii DSM 10228.</title>
        <authorList>
            <person name="Poehlein A."/>
            <person name="Daniel R."/>
        </authorList>
    </citation>
    <scope>NUCLEOTIDE SEQUENCE [LARGE SCALE GENOMIC DNA]</scope>
    <source>
        <strain evidence="2 3">DSM 10228</strain>
    </source>
</reference>
<accession>A0A2T0BEE5</accession>
<sequence length="127" mass="14067">MKIAMPKNENIINQHYGKSKSFEIITIEDNKVTETKELSAQTLQHNHGGLAGLLKEEGVNLIITGGIGQGALDSLKAEKFEVIRGVSGKIEDIIASYLNGELKDKNVVCNHDHEEHHQHKIIKMSSK</sequence>
<gene>
    <name evidence="2" type="ORF">CLVI_19180</name>
</gene>
<dbReference type="InterPro" id="IPR036105">
    <property type="entry name" value="DiNase_FeMo-co_biosyn_sf"/>
</dbReference>
<feature type="domain" description="Dinitrogenase iron-molybdenum cofactor biosynthesis" evidence="1">
    <location>
        <begin position="9"/>
        <end position="98"/>
    </location>
</feature>
<evidence type="ECO:0000259" key="1">
    <source>
        <dbReference type="Pfam" id="PF02579"/>
    </source>
</evidence>
<name>A0A2T0BEE5_9CLOT</name>
<keyword evidence="3" id="KW-1185">Reference proteome</keyword>
<protein>
    <submittedName>
        <fullName evidence="2">Dinitrogenase iron-molybdenum cofactor</fullName>
    </submittedName>
</protein>
<dbReference type="SUPFAM" id="SSF53146">
    <property type="entry name" value="Nitrogenase accessory factor-like"/>
    <property type="match status" value="1"/>
</dbReference>
<proteinExistence type="predicted"/>
<dbReference type="PANTHER" id="PTHR42983">
    <property type="entry name" value="DINITROGENASE IRON-MOLYBDENUM COFACTOR PROTEIN-RELATED"/>
    <property type="match status" value="1"/>
</dbReference>
<dbReference type="RefSeq" id="WP_106059893.1">
    <property type="nucleotide sequence ID" value="NZ_PVXQ01000018.1"/>
</dbReference>
<dbReference type="OrthoDB" id="280278at2"/>
<dbReference type="Gene3D" id="3.30.420.130">
    <property type="entry name" value="Dinitrogenase iron-molybdenum cofactor biosynthesis domain"/>
    <property type="match status" value="1"/>
</dbReference>
<dbReference type="Proteomes" id="UP000239471">
    <property type="component" value="Unassembled WGS sequence"/>
</dbReference>
<dbReference type="AlphaFoldDB" id="A0A2T0BEE5"/>
<evidence type="ECO:0000313" key="2">
    <source>
        <dbReference type="EMBL" id="PRR82258.1"/>
    </source>
</evidence>
<organism evidence="2 3">
    <name type="scientific">Clostridium vincentii</name>
    <dbReference type="NCBI Taxonomy" id="52704"/>
    <lineage>
        <taxon>Bacteria</taxon>
        <taxon>Bacillati</taxon>
        <taxon>Bacillota</taxon>
        <taxon>Clostridia</taxon>
        <taxon>Eubacteriales</taxon>
        <taxon>Clostridiaceae</taxon>
        <taxon>Clostridium</taxon>
    </lineage>
</organism>
<dbReference type="EMBL" id="PVXQ01000018">
    <property type="protein sequence ID" value="PRR82258.1"/>
    <property type="molecule type" value="Genomic_DNA"/>
</dbReference>
<dbReference type="InterPro" id="IPR003731">
    <property type="entry name" value="Di-Nase_FeMo-co_biosynth"/>
</dbReference>
<evidence type="ECO:0000313" key="3">
    <source>
        <dbReference type="Proteomes" id="UP000239471"/>
    </source>
</evidence>